<feature type="region of interest" description="Disordered" evidence="1">
    <location>
        <begin position="142"/>
        <end position="173"/>
    </location>
</feature>
<evidence type="ECO:0000313" key="4">
    <source>
        <dbReference type="Proteomes" id="UP000319498"/>
    </source>
</evidence>
<accession>A0ABQ0T7D4</accession>
<evidence type="ECO:0000259" key="2">
    <source>
        <dbReference type="Pfam" id="PF14436"/>
    </source>
</evidence>
<reference evidence="3 4" key="1">
    <citation type="submission" date="2019-06" db="EMBL/GenBank/DDBJ databases">
        <title>Whole genome shotgun sequence of Brevibacillus formosus NBRC 15716.</title>
        <authorList>
            <person name="Hosoyama A."/>
            <person name="Uohara A."/>
            <person name="Ohji S."/>
            <person name="Ichikawa N."/>
        </authorList>
    </citation>
    <scope>NUCLEOTIDE SEQUENCE [LARGE SCALE GENOMIC DNA]</scope>
    <source>
        <strain evidence="3 4">NBRC 15716</strain>
    </source>
</reference>
<feature type="domain" description="Bacterial EndoU nuclease" evidence="2">
    <location>
        <begin position="179"/>
        <end position="318"/>
    </location>
</feature>
<evidence type="ECO:0000256" key="1">
    <source>
        <dbReference type="SAM" id="MobiDB-lite"/>
    </source>
</evidence>
<gene>
    <name evidence="3" type="ORF">BFO01nite_33320</name>
</gene>
<dbReference type="CDD" id="cd20686">
    <property type="entry name" value="CdiA-CT_Ec-like"/>
    <property type="match status" value="1"/>
</dbReference>
<name>A0ABQ0T7D4_9BACL</name>
<organism evidence="3 4">
    <name type="scientific">Brevibacillus formosus</name>
    <dbReference type="NCBI Taxonomy" id="54913"/>
    <lineage>
        <taxon>Bacteria</taxon>
        <taxon>Bacillati</taxon>
        <taxon>Bacillota</taxon>
        <taxon>Bacilli</taxon>
        <taxon>Bacillales</taxon>
        <taxon>Paenibacillaceae</taxon>
        <taxon>Brevibacillus</taxon>
    </lineage>
</organism>
<sequence length="326" mass="36036">MGNTCWKKHKAARWTRSIEESYEKGRNRGKQDLIIAELVVSRGALSAYKQAAKQTIDLGPDGDSQRGKRDGGNGTGLLLDGADNNRNSSSSLKGGKLKTQAKSFPESFPELQKEVEKLLKQMGKVVFLRDAHTGQSRVYWARHDDLSGNGGGGGGNHRRSDNGNEGTGNSVPKHNYSANSKNHLIKPEGVNKTGVSGGHNAKQFFDYLEANGIPYKVENKVPHPSVPGVYDVYYKIAKQERGVYTSEFKASTHKKTVYDETVFTDEQMYKYCQEAMDNGTEYLTRGGQQVIQGTASNGLKFEGWKNPTTGEIESVYPVLEWKNYGN</sequence>
<feature type="compositionally biased region" description="Low complexity" evidence="1">
    <location>
        <begin position="76"/>
        <end position="98"/>
    </location>
</feature>
<feature type="region of interest" description="Disordered" evidence="1">
    <location>
        <begin position="56"/>
        <end position="105"/>
    </location>
</feature>
<dbReference type="InterPro" id="IPR029501">
    <property type="entry name" value="EndoU_bac"/>
</dbReference>
<proteinExistence type="predicted"/>
<dbReference type="EMBL" id="BJOL01000019">
    <property type="protein sequence ID" value="GED59200.1"/>
    <property type="molecule type" value="Genomic_DNA"/>
</dbReference>
<keyword evidence="4" id="KW-1185">Reference proteome</keyword>
<protein>
    <recommendedName>
        <fullName evidence="2">Bacterial EndoU nuclease domain-containing protein</fullName>
    </recommendedName>
</protein>
<dbReference type="Proteomes" id="UP000319498">
    <property type="component" value="Unassembled WGS sequence"/>
</dbReference>
<comment type="caution">
    <text evidence="3">The sequence shown here is derived from an EMBL/GenBank/DDBJ whole genome shotgun (WGS) entry which is preliminary data.</text>
</comment>
<dbReference type="Pfam" id="PF14436">
    <property type="entry name" value="EndoU_bacteria"/>
    <property type="match status" value="1"/>
</dbReference>
<evidence type="ECO:0000313" key="3">
    <source>
        <dbReference type="EMBL" id="GED59200.1"/>
    </source>
</evidence>